<dbReference type="Pfam" id="PF00122">
    <property type="entry name" value="E1-E2_ATPase"/>
    <property type="match status" value="1"/>
</dbReference>
<dbReference type="SUPFAM" id="SSF56784">
    <property type="entry name" value="HAD-like"/>
    <property type="match status" value="1"/>
</dbReference>
<dbReference type="KEGG" id="qlo:115989694"/>
<keyword evidence="4" id="KW-1133">Transmembrane helix</keyword>
<evidence type="ECO:0000259" key="6">
    <source>
        <dbReference type="Pfam" id="PF00689"/>
    </source>
</evidence>
<evidence type="ECO:0000259" key="5">
    <source>
        <dbReference type="Pfam" id="PF00122"/>
    </source>
</evidence>
<dbReference type="PANTHER" id="PTHR24093:SF470">
    <property type="entry name" value="CALCIUM-TRANSPORTING ATPASE 12, PLASMA MEMBRANE-TYPE-LIKE"/>
    <property type="match status" value="1"/>
</dbReference>
<feature type="transmembrane region" description="Helical" evidence="4">
    <location>
        <begin position="786"/>
        <end position="810"/>
    </location>
</feature>
<dbReference type="AlphaFoldDB" id="A0A7N2LTQ6"/>
<keyword evidence="4" id="KW-0812">Transmembrane</keyword>
<evidence type="ECO:0000256" key="2">
    <source>
        <dbReference type="ARBA" id="ARBA00022837"/>
    </source>
</evidence>
<evidence type="ECO:0000313" key="7">
    <source>
        <dbReference type="EnsemblPlants" id="QL05p068406:mrna"/>
    </source>
</evidence>
<dbReference type="GO" id="GO:0005886">
    <property type="term" value="C:plasma membrane"/>
    <property type="evidence" value="ECO:0007669"/>
    <property type="project" value="TreeGrafter"/>
</dbReference>
<dbReference type="InterPro" id="IPR008250">
    <property type="entry name" value="ATPase_P-typ_transduc_dom_A_sf"/>
</dbReference>
<dbReference type="InterPro" id="IPR059000">
    <property type="entry name" value="ATPase_P-type_domA"/>
</dbReference>
<keyword evidence="2" id="KW-0106">Calcium</keyword>
<dbReference type="GO" id="GO:0005388">
    <property type="term" value="F:P-type calcium transporter activity"/>
    <property type="evidence" value="ECO:0007669"/>
    <property type="project" value="TreeGrafter"/>
</dbReference>
<dbReference type="RefSeq" id="XP_030969368.1">
    <property type="nucleotide sequence ID" value="XM_031113508.1"/>
</dbReference>
<feature type="domain" description="P-type ATPase A" evidence="5">
    <location>
        <begin position="245"/>
        <end position="340"/>
    </location>
</feature>
<dbReference type="Gramene" id="QL05p068406:mrna">
    <property type="protein sequence ID" value="QL05p068406:mrna"/>
    <property type="gene ID" value="QL05p068406"/>
</dbReference>
<evidence type="ECO:0000256" key="1">
    <source>
        <dbReference type="ARBA" id="ARBA00022723"/>
    </source>
</evidence>
<feature type="transmembrane region" description="Helical" evidence="4">
    <location>
        <begin position="649"/>
        <end position="670"/>
    </location>
</feature>
<dbReference type="SUPFAM" id="SSF81653">
    <property type="entry name" value="Calcium ATPase, transduction domain A"/>
    <property type="match status" value="1"/>
</dbReference>
<accession>A0A7N2LTQ6</accession>
<dbReference type="EMBL" id="LRBV02000005">
    <property type="status" value="NOT_ANNOTATED_CDS"/>
    <property type="molecule type" value="Genomic_DNA"/>
</dbReference>
<keyword evidence="3" id="KW-0460">Magnesium</keyword>
<keyword evidence="4" id="KW-0472">Membrane</keyword>
<gene>
    <name evidence="7" type="primary">LOC115989694</name>
</gene>
<evidence type="ECO:0008006" key="9">
    <source>
        <dbReference type="Google" id="ProtNLM"/>
    </source>
</evidence>
<reference evidence="7" key="2">
    <citation type="submission" date="2021-01" db="UniProtKB">
        <authorList>
            <consortium name="EnsemblPlants"/>
        </authorList>
    </citation>
    <scope>IDENTIFICATION</scope>
</reference>
<keyword evidence="8" id="KW-1185">Reference proteome</keyword>
<sequence>MLTGSGLDLESQQTVLLTPRNPPRERWRAVFLRLHERNLIHTADDRGSLAFLRSLSSRTSYYSTFTSFDDDTREAQDIVEILTESPQSVNLNGENDNCIRDEKVQLQQAHIAELVKKKKLDSIHEFGGIQVIAEALGTNLETGIIPADVRSRCIACTPSTTQTSALGFLQFLPKSCNNCTILLLFMCAVLSLGFGVKAEGLRTGWYEGVIIILAIIILVVIDSLRNQRQLKHSQRMSEKHKPFELQRMMVDVIRGGCSHKVNIGDVLIGDLVRLERGYIVPADGLFIDGESLKLDDDLESTINEENPFLFYGAKVIDGKGRMLVASVGMNTRLGDLMKQVTHVPEKTPLPSQIDKVNKGTQIFGLSISILILVVLFLRFMLLKEEIKSSHQDLKGKPKAIKEIMDSIEKVVMKPNGKISTLTTSLATLLVGVMEGIPFVITLAISYWNKKMMSEDSEQAFAREPFACLTMSSVTSICIDTTGWCMPTQNPVPVGWEIRAFQNAGFNITLVSEDNVSVLETIALNCGLLPCSNAMVLEGEEFRKFSNEERMNKVDQIILIGSSIPSDQLTLVQCLKNKGHIVAMVGVKTNAIPALKEADVGITMRICSTYMARASSGIIIGDGNLSFLFTIFRFGRCTFENIQKYIQLELTMNIAGLLITSITAMFCRYSPITSIQLLWANFVVSLLGGIGILTEPPTEELMEKLPLKQTKPLITKAMWRNIVSQALYQVTISVAFQFKGQTIPGISNKVSKTIIFNSFVLCQVFNQVNARELEKKNVFKSIHRNPLFWVSVGVILILQVAFIEIAHIIVGNARLNWVQWFSCLLAGMVSWASDWVTKSTAELWNYLTRLLGSHLRTINIPRNSTSSLELPLTHP</sequence>
<feature type="transmembrane region" description="Helical" evidence="4">
    <location>
        <begin position="204"/>
        <end position="224"/>
    </location>
</feature>
<feature type="transmembrane region" description="Helical" evidence="4">
    <location>
        <begin position="362"/>
        <end position="381"/>
    </location>
</feature>
<evidence type="ECO:0000313" key="8">
    <source>
        <dbReference type="Proteomes" id="UP000594261"/>
    </source>
</evidence>
<feature type="transmembrane region" description="Helical" evidence="4">
    <location>
        <begin position="676"/>
        <end position="693"/>
    </location>
</feature>
<dbReference type="Proteomes" id="UP000594261">
    <property type="component" value="Chromosome 5"/>
</dbReference>
<dbReference type="OMA" id="WENTREM"/>
<dbReference type="GeneID" id="115989694"/>
<feature type="transmembrane region" description="Helical" evidence="4">
    <location>
        <begin position="425"/>
        <end position="447"/>
    </location>
</feature>
<dbReference type="EnsemblPlants" id="QL05p068406:mrna">
    <property type="protein sequence ID" value="QL05p068406:mrna"/>
    <property type="gene ID" value="QL05p068406"/>
</dbReference>
<evidence type="ECO:0000256" key="4">
    <source>
        <dbReference type="SAM" id="Phobius"/>
    </source>
</evidence>
<reference evidence="7 8" key="1">
    <citation type="journal article" date="2016" name="G3 (Bethesda)">
        <title>First Draft Assembly and Annotation of the Genome of a California Endemic Oak Quercus lobata Nee (Fagaceae).</title>
        <authorList>
            <person name="Sork V.L."/>
            <person name="Fitz-Gibbon S.T."/>
            <person name="Puiu D."/>
            <person name="Crepeau M."/>
            <person name="Gugger P.F."/>
            <person name="Sherman R."/>
            <person name="Stevens K."/>
            <person name="Langley C.H."/>
            <person name="Pellegrini M."/>
            <person name="Salzberg S.L."/>
        </authorList>
    </citation>
    <scope>NUCLEOTIDE SEQUENCE [LARGE SCALE GENOMIC DNA]</scope>
    <source>
        <strain evidence="7 8">cv. SW786</strain>
    </source>
</reference>
<dbReference type="GO" id="GO:0046872">
    <property type="term" value="F:metal ion binding"/>
    <property type="evidence" value="ECO:0007669"/>
    <property type="project" value="UniProtKB-KW"/>
</dbReference>
<dbReference type="InterPro" id="IPR023298">
    <property type="entry name" value="ATPase_P-typ_TM_dom_sf"/>
</dbReference>
<dbReference type="Pfam" id="PF00689">
    <property type="entry name" value="Cation_ATPase_C"/>
    <property type="match status" value="1"/>
</dbReference>
<dbReference type="InParanoid" id="A0A7N2LTQ6"/>
<evidence type="ECO:0000256" key="3">
    <source>
        <dbReference type="ARBA" id="ARBA00022842"/>
    </source>
</evidence>
<dbReference type="RefSeq" id="XP_030969369.1">
    <property type="nucleotide sequence ID" value="XM_031113509.1"/>
</dbReference>
<keyword evidence="1" id="KW-0479">Metal-binding</keyword>
<dbReference type="PANTHER" id="PTHR24093">
    <property type="entry name" value="CATION TRANSPORTING ATPASE"/>
    <property type="match status" value="1"/>
</dbReference>
<dbReference type="Gene3D" id="1.20.1110.10">
    <property type="entry name" value="Calcium-transporting ATPase, transmembrane domain"/>
    <property type="match status" value="2"/>
</dbReference>
<organism evidence="7 8">
    <name type="scientific">Quercus lobata</name>
    <name type="common">Valley oak</name>
    <dbReference type="NCBI Taxonomy" id="97700"/>
    <lineage>
        <taxon>Eukaryota</taxon>
        <taxon>Viridiplantae</taxon>
        <taxon>Streptophyta</taxon>
        <taxon>Embryophyta</taxon>
        <taxon>Tracheophyta</taxon>
        <taxon>Spermatophyta</taxon>
        <taxon>Magnoliopsida</taxon>
        <taxon>eudicotyledons</taxon>
        <taxon>Gunneridae</taxon>
        <taxon>Pentapetalae</taxon>
        <taxon>rosids</taxon>
        <taxon>fabids</taxon>
        <taxon>Fagales</taxon>
        <taxon>Fagaceae</taxon>
        <taxon>Quercus</taxon>
    </lineage>
</organism>
<protein>
    <recommendedName>
        <fullName evidence="9">Calcium-transporting ATPase</fullName>
    </recommendedName>
</protein>
<proteinExistence type="predicted"/>
<dbReference type="RefSeq" id="XP_030969367.1">
    <property type="nucleotide sequence ID" value="XM_031113507.1"/>
</dbReference>
<name>A0A7N2LTQ6_QUELO</name>
<feature type="domain" description="Cation-transporting P-type ATPase C-terminal" evidence="6">
    <location>
        <begin position="669"/>
        <end position="837"/>
    </location>
</feature>
<dbReference type="OrthoDB" id="116380at2759"/>
<dbReference type="InterPro" id="IPR036412">
    <property type="entry name" value="HAD-like_sf"/>
</dbReference>
<dbReference type="InterPro" id="IPR006068">
    <property type="entry name" value="ATPase_P-typ_cation-transptr_C"/>
</dbReference>
<dbReference type="SUPFAM" id="SSF81665">
    <property type="entry name" value="Calcium ATPase, transmembrane domain M"/>
    <property type="match status" value="1"/>
</dbReference>